<name>A0ABU0NDU0_9MOLU</name>
<feature type="transmembrane region" description="Helical" evidence="2">
    <location>
        <begin position="329"/>
        <end position="346"/>
    </location>
</feature>
<dbReference type="EMBL" id="JAUSWP010000001">
    <property type="protein sequence ID" value="MDQ0567613.1"/>
    <property type="molecule type" value="Genomic_DNA"/>
</dbReference>
<sequence>MWGWVYWGLFNMGYVPLVKLPLKLLEAIIYLFQLIATKLPQYLIFGIRFGQKFSEANIPIMFLRLSIVSIIVFAILFLASGIRIHFQKQGEENALSIAMKNSLTGTIWIISIPIILFLVTTIFNVILSLIIGENVNDISKTIFMSLKDPSNEKIEKNEWLKIANDNFNFKKDVFDKLENGQGILLIFLGGLTAIMTLIPFLLGALTLVQKIYQQFFLFIISPFICAASVGDNGKRMKIWAESYAAKSLSLIAMVIALQLYSVFITRATNWVGSLNEVNFLSKFLLILAIVAGGAVATTGITSEITAFVGESASVRETMSETKNLMKTGMALAGGVGAVAAVAGRMSNASMGAKGFSRNRRNDKIQHAKQQYKKGQISRSDYLDKKYAAQQEHIDNKLRLDTAKEERQKMEANYEKNWAIYGKDPNATKIAKKRAEQAILGERESDYHTSAPFLALNKALVDRSILKLSKKEDKLAEKGKKLSKSQQEKKQELLARSAHLGKLVDGKTGGRNGFSKTTLNLYGSNKRVQDELNKYKKDKAKKEEQRKKAQARYQAKKARNKKQNKKN</sequence>
<proteinExistence type="predicted"/>
<evidence type="ECO:0008006" key="5">
    <source>
        <dbReference type="Google" id="ProtNLM"/>
    </source>
</evidence>
<dbReference type="RefSeq" id="WP_307444358.1">
    <property type="nucleotide sequence ID" value="NZ_JAUSWP010000001.1"/>
</dbReference>
<dbReference type="NCBIfam" id="NF045848">
    <property type="entry name" value="MMCAP2_0566_fam"/>
    <property type="match status" value="1"/>
</dbReference>
<keyword evidence="2" id="KW-1133">Transmembrane helix</keyword>
<feature type="transmembrane region" description="Helical" evidence="2">
    <location>
        <begin position="27"/>
        <end position="50"/>
    </location>
</feature>
<evidence type="ECO:0000256" key="1">
    <source>
        <dbReference type="SAM" id="MobiDB-lite"/>
    </source>
</evidence>
<keyword evidence="2" id="KW-0472">Membrane</keyword>
<evidence type="ECO:0000256" key="2">
    <source>
        <dbReference type="SAM" id="Phobius"/>
    </source>
</evidence>
<comment type="caution">
    <text evidence="3">The sequence shown here is derived from an EMBL/GenBank/DDBJ whole genome shotgun (WGS) entry which is preliminary data.</text>
</comment>
<organism evidence="3 4">
    <name type="scientific">Mycoplasma yeatsii</name>
    <dbReference type="NCBI Taxonomy" id="51365"/>
    <lineage>
        <taxon>Bacteria</taxon>
        <taxon>Bacillati</taxon>
        <taxon>Mycoplasmatota</taxon>
        <taxon>Mollicutes</taxon>
        <taxon>Mycoplasmataceae</taxon>
        <taxon>Mycoplasma</taxon>
    </lineage>
</organism>
<feature type="transmembrane region" description="Helical" evidence="2">
    <location>
        <begin position="106"/>
        <end position="131"/>
    </location>
</feature>
<gene>
    <name evidence="3" type="ORF">J2Z63_000234</name>
</gene>
<feature type="transmembrane region" description="Helical" evidence="2">
    <location>
        <begin position="283"/>
        <end position="308"/>
    </location>
</feature>
<reference evidence="3" key="1">
    <citation type="submission" date="2023-07" db="EMBL/GenBank/DDBJ databases">
        <title>Genomic Encyclopedia of Type Strains, Phase IV (KMG-IV): sequencing the most valuable type-strain genomes for metagenomic binning, comparative biology and taxonomic classification.</title>
        <authorList>
            <person name="Goeker M."/>
        </authorList>
    </citation>
    <scope>NUCLEOTIDE SEQUENCE [LARGE SCALE GENOMIC DNA]</scope>
    <source>
        <strain evidence="3">DSM 22019</strain>
    </source>
</reference>
<feature type="transmembrane region" description="Helical" evidence="2">
    <location>
        <begin position="183"/>
        <end position="205"/>
    </location>
</feature>
<dbReference type="NCBIfam" id="NF045889">
    <property type="entry name" value="ICE_Mbov_0396_TM"/>
    <property type="match status" value="1"/>
</dbReference>
<feature type="compositionally biased region" description="Basic and acidic residues" evidence="1">
    <location>
        <begin position="529"/>
        <end position="546"/>
    </location>
</feature>
<protein>
    <recommendedName>
        <fullName evidence="5">Transmembrane protein</fullName>
    </recommendedName>
</protein>
<dbReference type="Proteomes" id="UP001236620">
    <property type="component" value="Unassembled WGS sequence"/>
</dbReference>
<feature type="compositionally biased region" description="Basic residues" evidence="1">
    <location>
        <begin position="547"/>
        <end position="566"/>
    </location>
</feature>
<feature type="transmembrane region" description="Helical" evidence="2">
    <location>
        <begin position="62"/>
        <end position="86"/>
    </location>
</feature>
<keyword evidence="2" id="KW-0812">Transmembrane</keyword>
<evidence type="ECO:0000313" key="3">
    <source>
        <dbReference type="EMBL" id="MDQ0567613.1"/>
    </source>
</evidence>
<keyword evidence="4" id="KW-1185">Reference proteome</keyword>
<accession>A0ABU0NDU0</accession>
<feature type="region of interest" description="Disordered" evidence="1">
    <location>
        <begin position="529"/>
        <end position="566"/>
    </location>
</feature>
<feature type="transmembrane region" description="Helical" evidence="2">
    <location>
        <begin position="243"/>
        <end position="263"/>
    </location>
</feature>
<feature type="transmembrane region" description="Helical" evidence="2">
    <location>
        <begin position="211"/>
        <end position="231"/>
    </location>
</feature>
<evidence type="ECO:0000313" key="4">
    <source>
        <dbReference type="Proteomes" id="UP001236620"/>
    </source>
</evidence>